<evidence type="ECO:0000313" key="5">
    <source>
        <dbReference type="Proteomes" id="UP000776650"/>
    </source>
</evidence>
<reference evidence="4" key="2">
    <citation type="submission" date="2021-09" db="EMBL/GenBank/DDBJ databases">
        <authorList>
            <person name="Gilroy R."/>
        </authorList>
    </citation>
    <scope>NUCLEOTIDE SEQUENCE</scope>
    <source>
        <strain evidence="4">ChiGjej1B1-18357</strain>
    </source>
</reference>
<comment type="caution">
    <text evidence="4">The sequence shown here is derived from an EMBL/GenBank/DDBJ whole genome shotgun (WGS) entry which is preliminary data.</text>
</comment>
<sequence>MRPITETGDAWLYLNAVCERPTAAMWDFVDAFGPIEAAERIKANDTENFRDVAAQTAARAGKVDPTALRALGEQYDARFLCPANPDWPAEAFSALDHPRQYGLDHSGVEAGAALPLAPFGLWVRGGPDLPNFAAARTASIVGTRDLTSYGRVVASELAEACAGEDIAVISGGALGVDIAAHLGALSADGITTAVLACGVDKLYPSANEQSLRRVAASGGAISEYPPGTGVTRYRFLDRNRIIAALGSVTVVVEAAMRSGALSTARWANAMNRSVFAVPGPIHSRASAGCNNLLGMYALPLASTSEIGEVVSTLGFERSAEPNPYDVGAGKFTRRPGSPADWMTEEQSRVFEALRGDCMQDSTKIAWESGVPESRVKRHLGTLKRFGFAVKTGGRWQLPTRRDQHQQSLPLNENGSLF</sequence>
<proteinExistence type="inferred from homology"/>
<accession>A0A921F650</accession>
<dbReference type="NCBIfam" id="TIGR00732">
    <property type="entry name" value="dprA"/>
    <property type="match status" value="1"/>
</dbReference>
<evidence type="ECO:0000313" key="4">
    <source>
        <dbReference type="EMBL" id="HJE91980.1"/>
    </source>
</evidence>
<dbReference type="Proteomes" id="UP000776650">
    <property type="component" value="Unassembled WGS sequence"/>
</dbReference>
<dbReference type="PANTHER" id="PTHR43022:SF1">
    <property type="entry name" value="PROTEIN SMF"/>
    <property type="match status" value="1"/>
</dbReference>
<feature type="region of interest" description="Disordered" evidence="2">
    <location>
        <begin position="396"/>
        <end position="417"/>
    </location>
</feature>
<evidence type="ECO:0000256" key="1">
    <source>
        <dbReference type="ARBA" id="ARBA00006525"/>
    </source>
</evidence>
<organism evidence="4 5">
    <name type="scientific">Dietzia timorensis</name>
    <dbReference type="NCBI Taxonomy" id="499555"/>
    <lineage>
        <taxon>Bacteria</taxon>
        <taxon>Bacillati</taxon>
        <taxon>Actinomycetota</taxon>
        <taxon>Actinomycetes</taxon>
        <taxon>Mycobacteriales</taxon>
        <taxon>Dietziaceae</taxon>
        <taxon>Dietzia</taxon>
    </lineage>
</organism>
<dbReference type="InterPro" id="IPR003488">
    <property type="entry name" value="DprA"/>
</dbReference>
<dbReference type="SUPFAM" id="SSF102405">
    <property type="entry name" value="MCP/YpsA-like"/>
    <property type="match status" value="1"/>
</dbReference>
<evidence type="ECO:0000256" key="2">
    <source>
        <dbReference type="SAM" id="MobiDB-lite"/>
    </source>
</evidence>
<protein>
    <submittedName>
        <fullName evidence="4">DNA-processing protein DprA</fullName>
    </submittedName>
</protein>
<gene>
    <name evidence="4" type="primary">dprA</name>
    <name evidence="4" type="ORF">K8V11_13325</name>
</gene>
<dbReference type="RefSeq" id="WP_303915227.1">
    <property type="nucleotide sequence ID" value="NZ_DYXM01000255.1"/>
</dbReference>
<feature type="compositionally biased region" description="Polar residues" evidence="2">
    <location>
        <begin position="405"/>
        <end position="417"/>
    </location>
</feature>
<name>A0A921F650_9ACTN</name>
<dbReference type="GO" id="GO:0009294">
    <property type="term" value="P:DNA-mediated transformation"/>
    <property type="evidence" value="ECO:0007669"/>
    <property type="project" value="InterPro"/>
</dbReference>
<dbReference type="Gene3D" id="3.40.50.450">
    <property type="match status" value="1"/>
</dbReference>
<dbReference type="InterPro" id="IPR057666">
    <property type="entry name" value="DrpA_SLOG"/>
</dbReference>
<dbReference type="Pfam" id="PF02481">
    <property type="entry name" value="DNA_processg_A"/>
    <property type="match status" value="1"/>
</dbReference>
<dbReference type="AlphaFoldDB" id="A0A921F650"/>
<dbReference type="EMBL" id="DYXM01000255">
    <property type="protein sequence ID" value="HJE91980.1"/>
    <property type="molecule type" value="Genomic_DNA"/>
</dbReference>
<comment type="similarity">
    <text evidence="1">Belongs to the DprA/Smf family.</text>
</comment>
<dbReference type="PANTHER" id="PTHR43022">
    <property type="entry name" value="PROTEIN SMF"/>
    <property type="match status" value="1"/>
</dbReference>
<reference evidence="4" key="1">
    <citation type="journal article" date="2021" name="PeerJ">
        <title>Extensive microbial diversity within the chicken gut microbiome revealed by metagenomics and culture.</title>
        <authorList>
            <person name="Gilroy R."/>
            <person name="Ravi A."/>
            <person name="Getino M."/>
            <person name="Pursley I."/>
            <person name="Horton D.L."/>
            <person name="Alikhan N.F."/>
            <person name="Baker D."/>
            <person name="Gharbi K."/>
            <person name="Hall N."/>
            <person name="Watson M."/>
            <person name="Adriaenssens E.M."/>
            <person name="Foster-Nyarko E."/>
            <person name="Jarju S."/>
            <person name="Secka A."/>
            <person name="Antonio M."/>
            <person name="Oren A."/>
            <person name="Chaudhuri R.R."/>
            <person name="La Ragione R."/>
            <person name="Hildebrand F."/>
            <person name="Pallen M.J."/>
        </authorList>
    </citation>
    <scope>NUCLEOTIDE SEQUENCE</scope>
    <source>
        <strain evidence="4">ChiGjej1B1-18357</strain>
    </source>
</reference>
<evidence type="ECO:0000259" key="3">
    <source>
        <dbReference type="Pfam" id="PF02481"/>
    </source>
</evidence>
<feature type="domain" description="Smf/DprA SLOG" evidence="3">
    <location>
        <begin position="114"/>
        <end position="308"/>
    </location>
</feature>